<gene>
    <name evidence="4" type="primary">LOC105039640</name>
</gene>
<keyword evidence="1" id="KW-0677">Repeat</keyword>
<sequence length="553" mass="61318">MRRGISRRAISALSVDLPLSPCPSSHPPPNPTITTYPFLSLLEKSSTVKEVKQLHAHAIVLGLVRYTYVTSRILAIYALHANPDIHSALLVFHRIPEPTIFNWNTVIKGYCRTPYPEKGLLFYSHMRRRGLPPNMHTFPFAIKACPRLSSLSQIHGQIVKFGFDLDVFVTSSLIRCYSHLGGLDFASQVFDESSNRNIVCWTSLISAHCAHGLVDRAREFFDRMAERNDVSWSAMITGYVQNERPEEAIELFRELKGGGSVKLNDSLLVSVLNACAGLGALEEGRWIHDYIDRRETQYGLELGTALLDFYSKCGFIESAREVFCKMGRKDVTAWSAMVMGLALNGLSHSAIETFSEMLRCKVVPNAITFVGVLTACNHGGLVDEGWAYFEDMSRVYGVSPTIEHYGCVVDLLSRAGRTAVAESLIQCMPMEPDGVIWGALLNGCLMHGHAELGGRVGRHVIELEPHHCGRYVGLANVYASMGRWEGVVKVRRAMRDRGVKTTPGWSLIEINGVGHRFIADDNGHPQQEEVYGMLGDVIMELISPGNGAIIIDV</sequence>
<dbReference type="Pfam" id="PF20431">
    <property type="entry name" value="E_motif"/>
    <property type="match status" value="1"/>
</dbReference>
<feature type="repeat" description="PPR" evidence="2">
    <location>
        <begin position="197"/>
        <end position="227"/>
    </location>
</feature>
<dbReference type="PANTHER" id="PTHR47926:SF350">
    <property type="entry name" value="(WILD MALAYSIAN BANANA) HYPOTHETICAL PROTEIN"/>
    <property type="match status" value="1"/>
</dbReference>
<evidence type="ECO:0000313" key="3">
    <source>
        <dbReference type="Proteomes" id="UP000504607"/>
    </source>
</evidence>
<dbReference type="RefSeq" id="XP_010914156.1">
    <property type="nucleotide sequence ID" value="XM_010915854.3"/>
</dbReference>
<evidence type="ECO:0000256" key="1">
    <source>
        <dbReference type="ARBA" id="ARBA00022737"/>
    </source>
</evidence>
<evidence type="ECO:0000256" key="2">
    <source>
        <dbReference type="PROSITE-ProRule" id="PRU00708"/>
    </source>
</evidence>
<dbReference type="AlphaFoldDB" id="A0A6I9QTW8"/>
<dbReference type="Pfam" id="PF12854">
    <property type="entry name" value="PPR_1"/>
    <property type="match status" value="1"/>
</dbReference>
<dbReference type="Pfam" id="PF13041">
    <property type="entry name" value="PPR_2"/>
    <property type="match status" value="1"/>
</dbReference>
<name>A0A6I9QTW8_ELAGV</name>
<proteinExistence type="predicted"/>
<dbReference type="InterPro" id="IPR046960">
    <property type="entry name" value="PPR_At4g14850-like_plant"/>
</dbReference>
<keyword evidence="3" id="KW-1185">Reference proteome</keyword>
<dbReference type="Pfam" id="PF01535">
    <property type="entry name" value="PPR"/>
    <property type="match status" value="4"/>
</dbReference>
<reference evidence="4" key="1">
    <citation type="submission" date="2025-08" db="UniProtKB">
        <authorList>
            <consortium name="RefSeq"/>
        </authorList>
    </citation>
    <scope>IDENTIFICATION</scope>
</reference>
<dbReference type="SUPFAM" id="SSF48452">
    <property type="entry name" value="TPR-like"/>
    <property type="match status" value="1"/>
</dbReference>
<dbReference type="PROSITE" id="PS51375">
    <property type="entry name" value="PPR"/>
    <property type="match status" value="4"/>
</dbReference>
<dbReference type="FunFam" id="1.25.40.10:FF:000348">
    <property type="entry name" value="Pentatricopeptide repeat-containing protein chloroplastic"/>
    <property type="match status" value="1"/>
</dbReference>
<dbReference type="InterPro" id="IPR011990">
    <property type="entry name" value="TPR-like_helical_dom_sf"/>
</dbReference>
<dbReference type="OrthoDB" id="1675999at2759"/>
<dbReference type="NCBIfam" id="TIGR00756">
    <property type="entry name" value="PPR"/>
    <property type="match status" value="4"/>
</dbReference>
<dbReference type="Proteomes" id="UP000504607">
    <property type="component" value="Chromosome 2"/>
</dbReference>
<accession>A0A6I9QTW8</accession>
<dbReference type="GO" id="GO:0009451">
    <property type="term" value="P:RNA modification"/>
    <property type="evidence" value="ECO:0007669"/>
    <property type="project" value="InterPro"/>
</dbReference>
<dbReference type="InParanoid" id="A0A6I9QTW8"/>
<feature type="repeat" description="PPR" evidence="2">
    <location>
        <begin position="99"/>
        <end position="133"/>
    </location>
</feature>
<dbReference type="InterPro" id="IPR002885">
    <property type="entry name" value="PPR_rpt"/>
</dbReference>
<organism evidence="3 4">
    <name type="scientific">Elaeis guineensis var. tenera</name>
    <name type="common">Oil palm</name>
    <dbReference type="NCBI Taxonomy" id="51953"/>
    <lineage>
        <taxon>Eukaryota</taxon>
        <taxon>Viridiplantae</taxon>
        <taxon>Streptophyta</taxon>
        <taxon>Embryophyta</taxon>
        <taxon>Tracheophyta</taxon>
        <taxon>Spermatophyta</taxon>
        <taxon>Magnoliopsida</taxon>
        <taxon>Liliopsida</taxon>
        <taxon>Arecaceae</taxon>
        <taxon>Arecoideae</taxon>
        <taxon>Cocoseae</taxon>
        <taxon>Elaeidinae</taxon>
        <taxon>Elaeis</taxon>
    </lineage>
</organism>
<protein>
    <submittedName>
        <fullName evidence="4">Pentatricopeptide repeat-containing protein At5g66520-like</fullName>
    </submittedName>
</protein>
<dbReference type="FunFam" id="1.25.40.10:FF:000242">
    <property type="entry name" value="Pentatricopeptide repeat-containing protein"/>
    <property type="match status" value="1"/>
</dbReference>
<feature type="repeat" description="PPR" evidence="2">
    <location>
        <begin position="330"/>
        <end position="364"/>
    </location>
</feature>
<dbReference type="InterPro" id="IPR046848">
    <property type="entry name" value="E_motif"/>
</dbReference>
<dbReference type="Gene3D" id="1.25.40.10">
    <property type="entry name" value="Tetratricopeptide repeat domain"/>
    <property type="match status" value="4"/>
</dbReference>
<dbReference type="GO" id="GO:0003723">
    <property type="term" value="F:RNA binding"/>
    <property type="evidence" value="ECO:0007669"/>
    <property type="project" value="InterPro"/>
</dbReference>
<evidence type="ECO:0000313" key="4">
    <source>
        <dbReference type="RefSeq" id="XP_010914156.1"/>
    </source>
</evidence>
<dbReference type="PANTHER" id="PTHR47926">
    <property type="entry name" value="PENTATRICOPEPTIDE REPEAT-CONTAINING PROTEIN"/>
    <property type="match status" value="1"/>
</dbReference>
<feature type="repeat" description="PPR" evidence="2">
    <location>
        <begin position="228"/>
        <end position="262"/>
    </location>
</feature>